<accession>A0A271KG18</accession>
<dbReference type="AlphaFoldDB" id="A0A271KG18"/>
<evidence type="ECO:0000313" key="1">
    <source>
        <dbReference type="EMBL" id="PAP94728.1"/>
    </source>
</evidence>
<proteinExistence type="predicted"/>
<keyword evidence="2" id="KW-1185">Reference proteome</keyword>
<dbReference type="Proteomes" id="UP000215931">
    <property type="component" value="Unassembled WGS sequence"/>
</dbReference>
<comment type="caution">
    <text evidence="1">The sequence shown here is derived from an EMBL/GenBank/DDBJ whole genome shotgun (WGS) entry which is preliminary data.</text>
</comment>
<organism evidence="1 2">
    <name type="scientific">Mesorhizobium wenxiniae</name>
    <dbReference type="NCBI Taxonomy" id="2014805"/>
    <lineage>
        <taxon>Bacteria</taxon>
        <taxon>Pseudomonadati</taxon>
        <taxon>Pseudomonadota</taxon>
        <taxon>Alphaproteobacteria</taxon>
        <taxon>Hyphomicrobiales</taxon>
        <taxon>Phyllobacteriaceae</taxon>
        <taxon>Mesorhizobium</taxon>
    </lineage>
</organism>
<reference evidence="1 2" key="1">
    <citation type="submission" date="2017-08" db="EMBL/GenBank/DDBJ databases">
        <title>Mesorhizobium wenxinae sp. nov., a novel rhizobial species isolated from root nodules of chickpea (Cicer arietinum L.).</title>
        <authorList>
            <person name="Zhang J."/>
        </authorList>
    </citation>
    <scope>NUCLEOTIDE SEQUENCE [LARGE SCALE GENOMIC DNA]</scope>
    <source>
        <strain evidence="2">WYCCWR 10019</strain>
    </source>
</reference>
<dbReference type="EMBL" id="NPKH01000020">
    <property type="protein sequence ID" value="PAP94728.1"/>
    <property type="molecule type" value="Genomic_DNA"/>
</dbReference>
<name>A0A271KG18_9HYPH</name>
<evidence type="ECO:0000313" key="2">
    <source>
        <dbReference type="Proteomes" id="UP000215931"/>
    </source>
</evidence>
<sequence length="72" mass="8097">MPQPISRPPDQLAQPSFMENQRAAAAATASETASLRRLAIRPLRAKLRLRRGRKERVLKSEGRHHAGLLFIT</sequence>
<protein>
    <submittedName>
        <fullName evidence="1">Uncharacterized protein</fullName>
    </submittedName>
</protein>
<gene>
    <name evidence="1" type="ORF">CIT31_11300</name>
</gene>